<dbReference type="PANTHER" id="PTHR32063">
    <property type="match status" value="1"/>
</dbReference>
<keyword evidence="2" id="KW-1133">Transmembrane helix</keyword>
<dbReference type="Gene3D" id="1.20.1640.10">
    <property type="entry name" value="Multidrug efflux transporter AcrB transmembrane domain"/>
    <property type="match status" value="2"/>
</dbReference>
<evidence type="ECO:0000256" key="1">
    <source>
        <dbReference type="SAM" id="Coils"/>
    </source>
</evidence>
<keyword evidence="2" id="KW-0812">Transmembrane</keyword>
<dbReference type="SUPFAM" id="SSF82693">
    <property type="entry name" value="Multidrug efflux transporter AcrB pore domain, PN1, PN2, PC1 and PC2 subdomains"/>
    <property type="match status" value="2"/>
</dbReference>
<dbReference type="Gene3D" id="3.30.2090.10">
    <property type="entry name" value="Multidrug efflux transporter AcrB TolC docking domain, DN and DC subdomains"/>
    <property type="match status" value="1"/>
</dbReference>
<feature type="transmembrane region" description="Helical" evidence="2">
    <location>
        <begin position="360"/>
        <end position="379"/>
    </location>
</feature>
<keyword evidence="1" id="KW-0175">Coiled coil</keyword>
<keyword evidence="2" id="KW-0472">Membrane</keyword>
<comment type="caution">
    <text evidence="3">The sequence shown here is derived from an EMBL/GenBank/DDBJ whole genome shotgun (WGS) entry which is preliminary data.</text>
</comment>
<accession>A0A2M6WDC4</accession>
<dbReference type="Gene3D" id="3.30.70.1430">
    <property type="entry name" value="Multidrug efflux transporter AcrB pore domain"/>
    <property type="match status" value="1"/>
</dbReference>
<dbReference type="EMBL" id="PFBO01000011">
    <property type="protein sequence ID" value="PIT90773.1"/>
    <property type="molecule type" value="Genomic_DNA"/>
</dbReference>
<evidence type="ECO:0000256" key="2">
    <source>
        <dbReference type="SAM" id="Phobius"/>
    </source>
</evidence>
<dbReference type="GO" id="GO:0005886">
    <property type="term" value="C:plasma membrane"/>
    <property type="evidence" value="ECO:0007669"/>
    <property type="project" value="TreeGrafter"/>
</dbReference>
<dbReference type="AlphaFoldDB" id="A0A2M6WDC4"/>
<feature type="transmembrane region" description="Helical" evidence="2">
    <location>
        <begin position="493"/>
        <end position="513"/>
    </location>
</feature>
<proteinExistence type="predicted"/>
<dbReference type="PRINTS" id="PR00702">
    <property type="entry name" value="ACRIFLAVINRP"/>
</dbReference>
<dbReference type="SUPFAM" id="SSF82714">
    <property type="entry name" value="Multidrug efflux transporter AcrB TolC docking domain, DN and DC subdomains"/>
    <property type="match status" value="1"/>
</dbReference>
<feature type="transmembrane region" description="Helical" evidence="2">
    <location>
        <begin position="34"/>
        <end position="53"/>
    </location>
</feature>
<evidence type="ECO:0008006" key="5">
    <source>
        <dbReference type="Google" id="ProtNLM"/>
    </source>
</evidence>
<organism evidence="3 4">
    <name type="scientific">Candidatus Komeilibacteria bacterium CG10_big_fil_rev_8_21_14_0_10_41_13</name>
    <dbReference type="NCBI Taxonomy" id="1974476"/>
    <lineage>
        <taxon>Bacteria</taxon>
        <taxon>Candidatus Komeiliibacteriota</taxon>
    </lineage>
</organism>
<evidence type="ECO:0000313" key="3">
    <source>
        <dbReference type="EMBL" id="PIT90773.1"/>
    </source>
</evidence>
<feature type="non-terminal residue" evidence="3">
    <location>
        <position position="604"/>
    </location>
</feature>
<protein>
    <recommendedName>
        <fullName evidence="5">AcrB/AcrD/AcrF family protein</fullName>
    </recommendedName>
</protein>
<dbReference type="InterPro" id="IPR001036">
    <property type="entry name" value="Acrflvin-R"/>
</dbReference>
<name>A0A2M6WDC4_9BACT</name>
<sequence>MLEQKEPLNYDKLYQEAKDYTKSFCGFFINNHRFSILLILAIVIFGGMALFSLPRESEPEVEIPFGNITTIYAGAAPGDVEKLITDKLEDELKSLNDVKRITSNSNTGISSVAVEFSAEADLDESMRKLREAVDKAKSKLPNEAEDPIVSEVSFSDIPIITFSLQGDFSQTELNSYSKALQEELESIPYVSKVSRSGNLDRQFKVEINRQELEGLSLTVGTVIQAIASGNASLPLGSLEINNINYQLRLEGEIEDINALKNLPITTRSDGTVIYLSDIAEVKDGFEKQASLARLSQEGQKALPTVSLQIYKRTGGNILNIIKEAKSQVDELKGHQILPDNLQVIITNDNAQFVAEDLDRLGKNAITTVIIIFIILLFVLGWREALIAGLAIPLSFLSAFLFLKLQGQTLNSMVLFALVLALGLLVDNIIVILEGIYDNINNKKMRPFEGTLLAVKSFFWPVTSGTMTTVAAFLPMLLVSGIMGQYMGILPKTVSAVLISALFISVTLIPAIAAKILKKNVIKKNGNGSGQTEEIKAAAFTALRRKIRDHFLKGVKKIQARHVNLLDKVLLNKKQRRKYIIVSWIIFVVMTSFPLLGLLKIEMFP</sequence>
<dbReference type="Pfam" id="PF00873">
    <property type="entry name" value="ACR_tran"/>
    <property type="match status" value="1"/>
</dbReference>
<dbReference type="SUPFAM" id="SSF82866">
    <property type="entry name" value="Multidrug efflux transporter AcrB transmembrane domain"/>
    <property type="match status" value="1"/>
</dbReference>
<feature type="transmembrane region" description="Helical" evidence="2">
    <location>
        <begin position="414"/>
        <end position="436"/>
    </location>
</feature>
<gene>
    <name evidence="3" type="ORF">COU22_00380</name>
</gene>
<reference evidence="4" key="1">
    <citation type="submission" date="2017-09" db="EMBL/GenBank/DDBJ databases">
        <title>Depth-based differentiation of microbial function through sediment-hosted aquifers and enrichment of novel symbionts in the deep terrestrial subsurface.</title>
        <authorList>
            <person name="Probst A.J."/>
            <person name="Ladd B."/>
            <person name="Jarett J.K."/>
            <person name="Geller-Mcgrath D.E."/>
            <person name="Sieber C.M.K."/>
            <person name="Emerson J.B."/>
            <person name="Anantharaman K."/>
            <person name="Thomas B.C."/>
            <person name="Malmstrom R."/>
            <person name="Stieglmeier M."/>
            <person name="Klingl A."/>
            <person name="Woyke T."/>
            <person name="Ryan C.M."/>
            <person name="Banfield J.F."/>
        </authorList>
    </citation>
    <scope>NUCLEOTIDE SEQUENCE [LARGE SCALE GENOMIC DNA]</scope>
</reference>
<dbReference type="InterPro" id="IPR027463">
    <property type="entry name" value="AcrB_DN_DC_subdom"/>
</dbReference>
<feature type="coiled-coil region" evidence="1">
    <location>
        <begin position="119"/>
        <end position="146"/>
    </location>
</feature>
<feature type="transmembrane region" description="Helical" evidence="2">
    <location>
        <begin position="457"/>
        <end position="481"/>
    </location>
</feature>
<feature type="transmembrane region" description="Helical" evidence="2">
    <location>
        <begin position="384"/>
        <end position="402"/>
    </location>
</feature>
<feature type="transmembrane region" description="Helical" evidence="2">
    <location>
        <begin position="578"/>
        <end position="598"/>
    </location>
</feature>
<dbReference type="Proteomes" id="UP000230543">
    <property type="component" value="Unassembled WGS sequence"/>
</dbReference>
<dbReference type="PANTHER" id="PTHR32063:SF33">
    <property type="entry name" value="RND SUPERFAMILY EFFLUX PUMP PERMEASE COMPONENT"/>
    <property type="match status" value="1"/>
</dbReference>
<dbReference type="Gene3D" id="3.30.70.1320">
    <property type="entry name" value="Multidrug efflux transporter AcrB pore domain like"/>
    <property type="match status" value="1"/>
</dbReference>
<dbReference type="GO" id="GO:0042910">
    <property type="term" value="F:xenobiotic transmembrane transporter activity"/>
    <property type="evidence" value="ECO:0007669"/>
    <property type="project" value="TreeGrafter"/>
</dbReference>
<evidence type="ECO:0000313" key="4">
    <source>
        <dbReference type="Proteomes" id="UP000230543"/>
    </source>
</evidence>